<dbReference type="CDD" id="cd00090">
    <property type="entry name" value="HTH_ARSR"/>
    <property type="match status" value="1"/>
</dbReference>
<proteinExistence type="predicted"/>
<dbReference type="InterPro" id="IPR036390">
    <property type="entry name" value="WH_DNA-bd_sf"/>
</dbReference>
<dbReference type="Pfam" id="PF12840">
    <property type="entry name" value="HTH_20"/>
    <property type="match status" value="1"/>
</dbReference>
<organism evidence="4 5">
    <name type="scientific">Paenibacillus pectinilyticus</name>
    <dbReference type="NCBI Taxonomy" id="512399"/>
    <lineage>
        <taxon>Bacteria</taxon>
        <taxon>Bacillati</taxon>
        <taxon>Bacillota</taxon>
        <taxon>Bacilli</taxon>
        <taxon>Bacillales</taxon>
        <taxon>Paenibacillaceae</taxon>
        <taxon>Paenibacillus</taxon>
    </lineage>
</organism>
<dbReference type="GO" id="GO:0003700">
    <property type="term" value="F:DNA-binding transcription factor activity"/>
    <property type="evidence" value="ECO:0007669"/>
    <property type="project" value="InterPro"/>
</dbReference>
<feature type="region of interest" description="Disordered" evidence="2">
    <location>
        <begin position="190"/>
        <end position="209"/>
    </location>
</feature>
<name>A0A1C0ZT50_9BACL</name>
<keyword evidence="5" id="KW-1185">Reference proteome</keyword>
<evidence type="ECO:0000313" key="5">
    <source>
        <dbReference type="Proteomes" id="UP000093309"/>
    </source>
</evidence>
<reference evidence="5" key="1">
    <citation type="submission" date="2016-05" db="EMBL/GenBank/DDBJ databases">
        <title>Paenibacillus oryzae. sp. nov., isolated from the rice root.</title>
        <authorList>
            <person name="Zhang J."/>
            <person name="Zhang X."/>
        </authorList>
    </citation>
    <scope>NUCLEOTIDE SEQUENCE [LARGE SCALE GENOMIC DNA]</scope>
    <source>
        <strain evidence="5">KCTC13222</strain>
    </source>
</reference>
<protein>
    <recommendedName>
        <fullName evidence="3">HTH arsR-type domain-containing protein</fullName>
    </recommendedName>
</protein>
<dbReference type="SMART" id="SM00418">
    <property type="entry name" value="HTH_ARSR"/>
    <property type="match status" value="1"/>
</dbReference>
<evidence type="ECO:0000259" key="3">
    <source>
        <dbReference type="SMART" id="SM00418"/>
    </source>
</evidence>
<dbReference type="EMBL" id="LYPC01000028">
    <property type="protein sequence ID" value="OCT11256.1"/>
    <property type="molecule type" value="Genomic_DNA"/>
</dbReference>
<dbReference type="InterPro" id="IPR011991">
    <property type="entry name" value="ArsR-like_HTH"/>
</dbReference>
<dbReference type="PANTHER" id="PTHR38600:SF2">
    <property type="entry name" value="SLL0088 PROTEIN"/>
    <property type="match status" value="1"/>
</dbReference>
<dbReference type="AlphaFoldDB" id="A0A1C0ZT50"/>
<dbReference type="PANTHER" id="PTHR38600">
    <property type="entry name" value="TRANSCRIPTIONAL REGULATORY PROTEIN"/>
    <property type="match status" value="1"/>
</dbReference>
<dbReference type="OrthoDB" id="1691727at2"/>
<dbReference type="RefSeq" id="WP_065858118.1">
    <property type="nucleotide sequence ID" value="NZ_LYPC01000028.1"/>
</dbReference>
<evidence type="ECO:0000256" key="2">
    <source>
        <dbReference type="SAM" id="MobiDB-lite"/>
    </source>
</evidence>
<dbReference type="Proteomes" id="UP000093309">
    <property type="component" value="Unassembled WGS sequence"/>
</dbReference>
<dbReference type="STRING" id="512399.A8709_06135"/>
<dbReference type="Gene3D" id="1.10.10.10">
    <property type="entry name" value="Winged helix-like DNA-binding domain superfamily/Winged helix DNA-binding domain"/>
    <property type="match status" value="1"/>
</dbReference>
<evidence type="ECO:0000256" key="1">
    <source>
        <dbReference type="ARBA" id="ARBA00023125"/>
    </source>
</evidence>
<comment type="caution">
    <text evidence="4">The sequence shown here is derived from an EMBL/GenBank/DDBJ whole genome shotgun (WGS) entry which is preliminary data.</text>
</comment>
<dbReference type="InterPro" id="IPR001845">
    <property type="entry name" value="HTH_ArsR_DNA-bd_dom"/>
</dbReference>
<sequence>MKLQPVYIIEELEQLKTISDPLRARVLLLLIEKAYTGQQLAKLLGMARAKVHYHLNELERHDLIFVVRTELKNGIVQKFYRAVARGFVPGQNLLPYVSEVENYYRERTLSVLGHARNRAIHAPEEAFQIPSPDRSQWPIIMTQVEVKMSKAKYAEWLTKFRALIYELDAEQEENGEWFYLTTVGFQTHEAAFDPVEPADPRVPAKEEER</sequence>
<evidence type="ECO:0000313" key="4">
    <source>
        <dbReference type="EMBL" id="OCT11256.1"/>
    </source>
</evidence>
<keyword evidence="1" id="KW-0238">DNA-binding</keyword>
<feature type="domain" description="HTH arsR-type" evidence="3">
    <location>
        <begin position="13"/>
        <end position="109"/>
    </location>
</feature>
<dbReference type="GO" id="GO:0003677">
    <property type="term" value="F:DNA binding"/>
    <property type="evidence" value="ECO:0007669"/>
    <property type="project" value="UniProtKB-KW"/>
</dbReference>
<dbReference type="InterPro" id="IPR036388">
    <property type="entry name" value="WH-like_DNA-bd_sf"/>
</dbReference>
<accession>A0A1C0ZT50</accession>
<dbReference type="SUPFAM" id="SSF46785">
    <property type="entry name" value="Winged helix' DNA-binding domain"/>
    <property type="match status" value="1"/>
</dbReference>
<gene>
    <name evidence="4" type="ORF">A8709_06135</name>
</gene>
<feature type="compositionally biased region" description="Basic and acidic residues" evidence="2">
    <location>
        <begin position="198"/>
        <end position="209"/>
    </location>
</feature>